<evidence type="ECO:0008006" key="5">
    <source>
        <dbReference type="Google" id="ProtNLM"/>
    </source>
</evidence>
<dbReference type="AlphaFoldDB" id="A0A8H3VSQ2"/>
<dbReference type="EMBL" id="WNWS01000018">
    <property type="protein sequence ID" value="KAE9987414.1"/>
    <property type="molecule type" value="Genomic_DNA"/>
</dbReference>
<dbReference type="Proteomes" id="UP000490939">
    <property type="component" value="Unassembled WGS sequence"/>
</dbReference>
<dbReference type="SUPFAM" id="SSF56112">
    <property type="entry name" value="Protein kinase-like (PK-like)"/>
    <property type="match status" value="1"/>
</dbReference>
<evidence type="ECO:0000313" key="1">
    <source>
        <dbReference type="EMBL" id="KAE9987414.1"/>
    </source>
</evidence>
<dbReference type="EMBL" id="WNWR01000009">
    <property type="protein sequence ID" value="KAE9994325.1"/>
    <property type="molecule type" value="Genomic_DNA"/>
</dbReference>
<evidence type="ECO:0000313" key="3">
    <source>
        <dbReference type="Proteomes" id="UP000447873"/>
    </source>
</evidence>
<dbReference type="Gene3D" id="1.10.510.10">
    <property type="entry name" value="Transferase(Phosphotransferase) domain 1"/>
    <property type="match status" value="1"/>
</dbReference>
<gene>
    <name evidence="2" type="ORF">EG327_011427</name>
    <name evidence="1" type="ORF">EG328_002770</name>
</gene>
<sequence length="277" mass="31404">MPPKKQLQTALGLDTIYDLSSLLEFRIIQTIKQPQNNHRASLCLVQVQERQPTKTSSQPPRRTTCMLKVFPNSRQSERLYQAEIAANNVLVRASSLVSKTPEDACDSLLRIMVDDNRDRWPRCLARLSITAEIDFQSTAWMCPETGAGSKLAKNSGLHALLFEYLPGIIPLTKEMVTRQIAEDVNQVLANLHTLDVLHRDLEELNAYPDVGFRNIFLRSDPITGQKSICILDFDRAEVTSDKTKLAKESNRVAEMLERSMSHKPAKEYLSKEARKLL</sequence>
<protein>
    <recommendedName>
        <fullName evidence="5">Protein kinase domain-containing protein</fullName>
    </recommendedName>
</protein>
<accession>A0A8H3VSQ2</accession>
<reference evidence="2 4" key="1">
    <citation type="submission" date="2019-07" db="EMBL/GenBank/DDBJ databases">
        <title>Venturia inaequalis Genome Resource.</title>
        <authorList>
            <person name="Lichtner F.J."/>
        </authorList>
    </citation>
    <scope>NUCLEOTIDE SEQUENCE [LARGE SCALE GENOMIC DNA]</scope>
    <source>
        <strain evidence="1 3">120213</strain>
        <strain evidence="2 4">DMI_063113</strain>
    </source>
</reference>
<dbReference type="Pfam" id="PF06293">
    <property type="entry name" value="Kdo"/>
    <property type="match status" value="1"/>
</dbReference>
<evidence type="ECO:0000313" key="4">
    <source>
        <dbReference type="Proteomes" id="UP000490939"/>
    </source>
</evidence>
<evidence type="ECO:0000313" key="2">
    <source>
        <dbReference type="EMBL" id="KAE9994325.1"/>
    </source>
</evidence>
<comment type="caution">
    <text evidence="2">The sequence shown here is derived from an EMBL/GenBank/DDBJ whole genome shotgun (WGS) entry which is preliminary data.</text>
</comment>
<dbReference type="Proteomes" id="UP000447873">
    <property type="component" value="Unassembled WGS sequence"/>
</dbReference>
<keyword evidence="4" id="KW-1185">Reference proteome</keyword>
<name>A0A8H3VSQ2_VENIN</name>
<dbReference type="InterPro" id="IPR011009">
    <property type="entry name" value="Kinase-like_dom_sf"/>
</dbReference>
<proteinExistence type="predicted"/>
<organism evidence="2 4">
    <name type="scientific">Venturia inaequalis</name>
    <name type="common">Apple scab fungus</name>
    <dbReference type="NCBI Taxonomy" id="5025"/>
    <lineage>
        <taxon>Eukaryota</taxon>
        <taxon>Fungi</taxon>
        <taxon>Dikarya</taxon>
        <taxon>Ascomycota</taxon>
        <taxon>Pezizomycotina</taxon>
        <taxon>Dothideomycetes</taxon>
        <taxon>Pleosporomycetidae</taxon>
        <taxon>Venturiales</taxon>
        <taxon>Venturiaceae</taxon>
        <taxon>Venturia</taxon>
    </lineage>
</organism>